<comment type="caution">
    <text evidence="1">The sequence shown here is derived from an EMBL/GenBank/DDBJ whole genome shotgun (WGS) entry which is preliminary data.</text>
</comment>
<keyword evidence="2" id="KW-1185">Reference proteome</keyword>
<protein>
    <submittedName>
        <fullName evidence="1">Uncharacterized protein</fullName>
    </submittedName>
</protein>
<evidence type="ECO:0000313" key="2">
    <source>
        <dbReference type="Proteomes" id="UP001054837"/>
    </source>
</evidence>
<evidence type="ECO:0000313" key="1">
    <source>
        <dbReference type="EMBL" id="GIY59804.1"/>
    </source>
</evidence>
<proteinExistence type="predicted"/>
<dbReference type="EMBL" id="BPLQ01011719">
    <property type="protein sequence ID" value="GIY59804.1"/>
    <property type="molecule type" value="Genomic_DNA"/>
</dbReference>
<name>A0AAV4UPZ9_9ARAC</name>
<sequence length="174" mass="19686">MLIHNSVITTILQTDPAIEVESPSSGYVQVITCRHNYMNKSTGHTNIKQSTTNLDIAHCDITLALPLTLGYLDIITLRFLPVWLCSSYHSRHNYMNKSTGHTNIKQSTTNLDIAHCDITLALPLTLGYLDIITLRFLPVCQAKAESRLWSECDLDAADEGCDTMYQWLQRDTWL</sequence>
<dbReference type="Proteomes" id="UP001054837">
    <property type="component" value="Unassembled WGS sequence"/>
</dbReference>
<reference evidence="1 2" key="1">
    <citation type="submission" date="2021-06" db="EMBL/GenBank/DDBJ databases">
        <title>Caerostris darwini draft genome.</title>
        <authorList>
            <person name="Kono N."/>
            <person name="Arakawa K."/>
        </authorList>
    </citation>
    <scope>NUCLEOTIDE SEQUENCE [LARGE SCALE GENOMIC DNA]</scope>
</reference>
<accession>A0AAV4UPZ9</accession>
<gene>
    <name evidence="1" type="ORF">CDAR_120141</name>
</gene>
<dbReference type="AlphaFoldDB" id="A0AAV4UPZ9"/>
<organism evidence="1 2">
    <name type="scientific">Caerostris darwini</name>
    <dbReference type="NCBI Taxonomy" id="1538125"/>
    <lineage>
        <taxon>Eukaryota</taxon>
        <taxon>Metazoa</taxon>
        <taxon>Ecdysozoa</taxon>
        <taxon>Arthropoda</taxon>
        <taxon>Chelicerata</taxon>
        <taxon>Arachnida</taxon>
        <taxon>Araneae</taxon>
        <taxon>Araneomorphae</taxon>
        <taxon>Entelegynae</taxon>
        <taxon>Araneoidea</taxon>
        <taxon>Araneidae</taxon>
        <taxon>Caerostris</taxon>
    </lineage>
</organism>